<comment type="caution">
    <text evidence="10">The sequence shown here is derived from an EMBL/GenBank/DDBJ whole genome shotgun (WGS) entry which is preliminary data.</text>
</comment>
<evidence type="ECO:0000256" key="3">
    <source>
        <dbReference type="ARBA" id="ARBA00022729"/>
    </source>
</evidence>
<protein>
    <submittedName>
        <fullName evidence="10">Aspartic peptidase domain-containing protein</fullName>
    </submittedName>
</protein>
<dbReference type="InterPro" id="IPR033876">
    <property type="entry name" value="SAP-like"/>
</dbReference>
<feature type="disulfide bond" evidence="6">
    <location>
        <begin position="312"/>
        <end position="348"/>
    </location>
</feature>
<feature type="compositionally biased region" description="Low complexity" evidence="7">
    <location>
        <begin position="534"/>
        <end position="587"/>
    </location>
</feature>
<evidence type="ECO:0000259" key="9">
    <source>
        <dbReference type="PROSITE" id="PS51767"/>
    </source>
</evidence>
<feature type="compositionally biased region" description="Gly residues" evidence="7">
    <location>
        <begin position="737"/>
        <end position="764"/>
    </location>
</feature>
<feature type="compositionally biased region" description="Low complexity" evidence="7">
    <location>
        <begin position="765"/>
        <end position="785"/>
    </location>
</feature>
<dbReference type="PROSITE" id="PS51767">
    <property type="entry name" value="PEPTIDASE_A1"/>
    <property type="match status" value="1"/>
</dbReference>
<feature type="compositionally biased region" description="Low complexity" evidence="7">
    <location>
        <begin position="411"/>
        <end position="480"/>
    </location>
</feature>
<accession>A0AAJ0B926</accession>
<dbReference type="Proteomes" id="UP001239445">
    <property type="component" value="Unassembled WGS sequence"/>
</dbReference>
<name>A0AAJ0B926_9PEZI</name>
<dbReference type="EMBL" id="MU839836">
    <property type="protein sequence ID" value="KAK1753950.1"/>
    <property type="molecule type" value="Genomic_DNA"/>
</dbReference>
<comment type="similarity">
    <text evidence="1">Belongs to the peptidase A1 family.</text>
</comment>
<feature type="signal peptide" evidence="8">
    <location>
        <begin position="1"/>
        <end position="16"/>
    </location>
</feature>
<evidence type="ECO:0000256" key="1">
    <source>
        <dbReference type="ARBA" id="ARBA00007447"/>
    </source>
</evidence>
<dbReference type="InterPro" id="IPR021109">
    <property type="entry name" value="Peptidase_aspartic_dom_sf"/>
</dbReference>
<dbReference type="Gene3D" id="2.40.70.10">
    <property type="entry name" value="Acid Proteases"/>
    <property type="match status" value="2"/>
</dbReference>
<dbReference type="PRINTS" id="PR00792">
    <property type="entry name" value="PEPSIN"/>
</dbReference>
<dbReference type="Pfam" id="PF00026">
    <property type="entry name" value="Asp"/>
    <property type="match status" value="1"/>
</dbReference>
<dbReference type="PANTHER" id="PTHR47966:SF65">
    <property type="entry name" value="ASPARTIC-TYPE ENDOPEPTIDASE"/>
    <property type="match status" value="1"/>
</dbReference>
<dbReference type="AlphaFoldDB" id="A0AAJ0B926"/>
<evidence type="ECO:0000256" key="6">
    <source>
        <dbReference type="PIRSR" id="PIRSR601461-2"/>
    </source>
</evidence>
<feature type="region of interest" description="Disordered" evidence="7">
    <location>
        <begin position="405"/>
        <end position="600"/>
    </location>
</feature>
<feature type="chain" id="PRO_5042501469" evidence="8">
    <location>
        <begin position="17"/>
        <end position="860"/>
    </location>
</feature>
<keyword evidence="4" id="KW-0064">Aspartyl protease</keyword>
<dbReference type="GO" id="GO:0004190">
    <property type="term" value="F:aspartic-type endopeptidase activity"/>
    <property type="evidence" value="ECO:0007669"/>
    <property type="project" value="UniProtKB-KW"/>
</dbReference>
<dbReference type="GO" id="GO:0006508">
    <property type="term" value="P:proteolysis"/>
    <property type="evidence" value="ECO:0007669"/>
    <property type="project" value="UniProtKB-KW"/>
</dbReference>
<reference evidence="10" key="1">
    <citation type="submission" date="2023-06" db="EMBL/GenBank/DDBJ databases">
        <title>Genome-scale phylogeny and comparative genomics of the fungal order Sordariales.</title>
        <authorList>
            <consortium name="Lawrence Berkeley National Laboratory"/>
            <person name="Hensen N."/>
            <person name="Bonometti L."/>
            <person name="Westerberg I."/>
            <person name="Brannstrom I.O."/>
            <person name="Guillou S."/>
            <person name="Cros-Aarteil S."/>
            <person name="Calhoun S."/>
            <person name="Haridas S."/>
            <person name="Kuo A."/>
            <person name="Mondo S."/>
            <person name="Pangilinan J."/>
            <person name="Riley R."/>
            <person name="Labutti K."/>
            <person name="Andreopoulos B."/>
            <person name="Lipzen A."/>
            <person name="Chen C."/>
            <person name="Yanf M."/>
            <person name="Daum C."/>
            <person name="Ng V."/>
            <person name="Clum A."/>
            <person name="Steindorff A."/>
            <person name="Ohm R."/>
            <person name="Martin F."/>
            <person name="Silar P."/>
            <person name="Natvig D."/>
            <person name="Lalanne C."/>
            <person name="Gautier V."/>
            <person name="Ament-Velasquez S.L."/>
            <person name="Kruys A."/>
            <person name="Hutchinson M.I."/>
            <person name="Powell A.J."/>
            <person name="Barry K."/>
            <person name="Miller A.N."/>
            <person name="Grigoriev I.V."/>
            <person name="Debuchy R."/>
            <person name="Gladieux P."/>
            <person name="Thoren M.H."/>
            <person name="Johannesson H."/>
        </authorList>
    </citation>
    <scope>NUCLEOTIDE SEQUENCE</scope>
    <source>
        <strain evidence="10">PSN4</strain>
    </source>
</reference>
<keyword evidence="2" id="KW-0645">Protease</keyword>
<keyword evidence="3 8" id="KW-0732">Signal</keyword>
<keyword evidence="6" id="KW-1015">Disulfide bond</keyword>
<evidence type="ECO:0000313" key="11">
    <source>
        <dbReference type="Proteomes" id="UP001239445"/>
    </source>
</evidence>
<keyword evidence="11" id="KW-1185">Reference proteome</keyword>
<proteinExistence type="inferred from homology"/>
<keyword evidence="5" id="KW-0378">Hydrolase</keyword>
<feature type="domain" description="Peptidase A1" evidence="9">
    <location>
        <begin position="63"/>
        <end position="384"/>
    </location>
</feature>
<feature type="compositionally biased region" description="Acidic residues" evidence="7">
    <location>
        <begin position="481"/>
        <end position="492"/>
    </location>
</feature>
<feature type="compositionally biased region" description="Acidic residues" evidence="7">
    <location>
        <begin position="521"/>
        <end position="533"/>
    </location>
</feature>
<evidence type="ECO:0000256" key="4">
    <source>
        <dbReference type="ARBA" id="ARBA00022750"/>
    </source>
</evidence>
<dbReference type="PANTHER" id="PTHR47966">
    <property type="entry name" value="BETA-SITE APP-CLEAVING ENZYME, ISOFORM A-RELATED"/>
    <property type="match status" value="1"/>
</dbReference>
<organism evidence="10 11">
    <name type="scientific">Echria macrotheca</name>
    <dbReference type="NCBI Taxonomy" id="438768"/>
    <lineage>
        <taxon>Eukaryota</taxon>
        <taxon>Fungi</taxon>
        <taxon>Dikarya</taxon>
        <taxon>Ascomycota</taxon>
        <taxon>Pezizomycotina</taxon>
        <taxon>Sordariomycetes</taxon>
        <taxon>Sordariomycetidae</taxon>
        <taxon>Sordariales</taxon>
        <taxon>Schizotheciaceae</taxon>
        <taxon>Echria</taxon>
    </lineage>
</organism>
<evidence type="ECO:0000256" key="8">
    <source>
        <dbReference type="SAM" id="SignalP"/>
    </source>
</evidence>
<dbReference type="CDD" id="cd05474">
    <property type="entry name" value="SAP_like"/>
    <property type="match status" value="1"/>
</dbReference>
<dbReference type="InterPro" id="IPR001461">
    <property type="entry name" value="Aspartic_peptidase_A1"/>
</dbReference>
<feature type="region of interest" description="Disordered" evidence="7">
    <location>
        <begin position="691"/>
        <end position="785"/>
    </location>
</feature>
<evidence type="ECO:0000313" key="10">
    <source>
        <dbReference type="EMBL" id="KAK1753950.1"/>
    </source>
</evidence>
<feature type="compositionally biased region" description="Low complexity" evidence="7">
    <location>
        <begin position="493"/>
        <end position="520"/>
    </location>
</feature>
<sequence length="860" mass="87297">MRSFLSAAALLRVAVALVDDGVIQQDGIIRFPVTARAGNTVFGRHSKRQTEVDSTGQLSGTLYTIPITLGTPGQTVPVQIDTGSSELWVNPICSQANDPAFCAAQPRFTLSTTLVDYGVQGSYTYGSGYADWEYVGDYVRIGSATLTQQIFGVAYSTAYADTGILGLGPDQSGWTSPYPLVIDSLAQQGIINSRAFSMDLRGTDSATGSVIFGGIDANKYSGSLFKLPIVPAAQSPDGYTRFYVSLTGISVNQPDGTVVPVYTAPTGSSGQAFLLGSGSTLCALPTAIFNPLVAAFPSATYVASADLYVVDCADPGDGGSIDFTFGDGNVINVRYYDFIWRDDDNAVCILGAHEETTGLPVLGDTFLRAAYVVFDWDNRNIHMAQSDDCGTSLVAIGTGPDAVPSVTGGCAPPATTTTTTSDPTTTTTTDPATTTTTTDPATTTTTTDSTTTTTDSATTTTTDPTSTTTTTTASTTTTATADDDDWCWEDPETTTSTTAMSTTTTSTTSTTDPATTTTTATDDDGDWCEEETDPVTLPTSTTTTWPTTWPSGSETWPTSIPTSIPTTWPTSIPTTWPTSIPTTAPHPTTTPPSWPTGSWPTTRPPRETLTHTLTQTHTIHSCPASVKNCHVGAVTTEIATAYVTACPQTSAVYTFHPKTSCGSGKICTSDVVFTVRPVAPGGWGGQAVPVPTAPAGAGGKGWSGSAGNGGNGGGEWGVPAVGGGGGNGWAAPTGAGTPAGGAQPGSGSGSGWGPSGQGQSGQGQGWQSVPSVAVPAPAPTGTGASWAPSAGVGAGAGVPAAAPSAGGLVTVPVPVPVGSGHRGNETAWSKPTGVVTTAGAGRVVMSVAVAVVVGAMGLLM</sequence>
<dbReference type="InterPro" id="IPR033121">
    <property type="entry name" value="PEPTIDASE_A1"/>
</dbReference>
<evidence type="ECO:0000256" key="2">
    <source>
        <dbReference type="ARBA" id="ARBA00022670"/>
    </source>
</evidence>
<gene>
    <name evidence="10" type="ORF">QBC47DRAFT_414868</name>
</gene>
<evidence type="ECO:0000256" key="5">
    <source>
        <dbReference type="ARBA" id="ARBA00022801"/>
    </source>
</evidence>
<evidence type="ECO:0000256" key="7">
    <source>
        <dbReference type="SAM" id="MobiDB-lite"/>
    </source>
</evidence>
<feature type="compositionally biased region" description="Gly residues" evidence="7">
    <location>
        <begin position="696"/>
        <end position="728"/>
    </location>
</feature>
<dbReference type="SUPFAM" id="SSF50630">
    <property type="entry name" value="Acid proteases"/>
    <property type="match status" value="1"/>
</dbReference>